<dbReference type="PROSITE" id="PS51866">
    <property type="entry name" value="MOP"/>
    <property type="match status" value="1"/>
</dbReference>
<evidence type="ECO:0000313" key="5">
    <source>
        <dbReference type="Proteomes" id="UP001500221"/>
    </source>
</evidence>
<reference evidence="5" key="1">
    <citation type="journal article" date="2019" name="Int. J. Syst. Evol. Microbiol.">
        <title>The Global Catalogue of Microorganisms (GCM) 10K type strain sequencing project: providing services to taxonomists for standard genome sequencing and annotation.</title>
        <authorList>
            <consortium name="The Broad Institute Genomics Platform"/>
            <consortium name="The Broad Institute Genome Sequencing Center for Infectious Disease"/>
            <person name="Wu L."/>
            <person name="Ma J."/>
        </authorList>
    </citation>
    <scope>NUCLEOTIDE SEQUENCE [LARGE SCALE GENOMIC DNA]</scope>
    <source>
        <strain evidence="5">JCM 18459</strain>
    </source>
</reference>
<dbReference type="Proteomes" id="UP001500221">
    <property type="component" value="Unassembled WGS sequence"/>
</dbReference>
<comment type="caution">
    <text evidence="4">The sequence shown here is derived from an EMBL/GenBank/DDBJ whole genome shotgun (WGS) entry which is preliminary data.</text>
</comment>
<dbReference type="InterPro" id="IPR005116">
    <property type="entry name" value="Transp-assoc_OB_typ1"/>
</dbReference>
<keyword evidence="5" id="KW-1185">Reference proteome</keyword>
<evidence type="ECO:0000256" key="2">
    <source>
        <dbReference type="PROSITE-ProRule" id="PRU01213"/>
    </source>
</evidence>
<dbReference type="RefSeq" id="WP_345463595.1">
    <property type="nucleotide sequence ID" value="NZ_BAABKG010000006.1"/>
</dbReference>
<dbReference type="InterPro" id="IPR008995">
    <property type="entry name" value="Mo/tungstate-bd_C_term_dom"/>
</dbReference>
<feature type="domain" description="Mop" evidence="3">
    <location>
        <begin position="2"/>
        <end position="67"/>
    </location>
</feature>
<dbReference type="InterPro" id="IPR004606">
    <property type="entry name" value="Mop_domain"/>
</dbReference>
<proteinExistence type="predicted"/>
<dbReference type="Pfam" id="PF03459">
    <property type="entry name" value="TOBE"/>
    <property type="match status" value="1"/>
</dbReference>
<dbReference type="NCBIfam" id="TIGR00638">
    <property type="entry name" value="Mop"/>
    <property type="match status" value="1"/>
</dbReference>
<evidence type="ECO:0000313" key="4">
    <source>
        <dbReference type="EMBL" id="GAA5155806.1"/>
    </source>
</evidence>
<sequence length="69" mass="7162">MRLSTRNQLRGTVTSITEGSVNATVTVDVGGQTVTSSITLAGLAEIEVKEGDEVVVLVKASDVMLAVED</sequence>
<dbReference type="EMBL" id="BAABKG010000006">
    <property type="protein sequence ID" value="GAA5155806.1"/>
    <property type="molecule type" value="Genomic_DNA"/>
</dbReference>
<dbReference type="SUPFAM" id="SSF50331">
    <property type="entry name" value="MOP-like"/>
    <property type="match status" value="1"/>
</dbReference>
<protein>
    <submittedName>
        <fullName evidence="4">TOBE domain-containing protein</fullName>
    </submittedName>
</protein>
<dbReference type="Gene3D" id="2.40.50.100">
    <property type="match status" value="1"/>
</dbReference>
<organism evidence="4 5">
    <name type="scientific">Nocardioides marinquilinus</name>
    <dbReference type="NCBI Taxonomy" id="1210400"/>
    <lineage>
        <taxon>Bacteria</taxon>
        <taxon>Bacillati</taxon>
        <taxon>Actinomycetota</taxon>
        <taxon>Actinomycetes</taxon>
        <taxon>Propionibacteriales</taxon>
        <taxon>Nocardioidaceae</taxon>
        <taxon>Nocardioides</taxon>
    </lineage>
</organism>
<gene>
    <name evidence="4" type="ORF">GCM10023340_42060</name>
</gene>
<evidence type="ECO:0000259" key="3">
    <source>
        <dbReference type="PROSITE" id="PS51866"/>
    </source>
</evidence>
<keyword evidence="1 2" id="KW-0500">Molybdenum</keyword>
<name>A0ABP9Q210_9ACTN</name>
<evidence type="ECO:0000256" key="1">
    <source>
        <dbReference type="ARBA" id="ARBA00022505"/>
    </source>
</evidence>
<accession>A0ABP9Q210</accession>